<reference evidence="1 2" key="2">
    <citation type="journal article" date="2022" name="Mol. Ecol. Resour.">
        <title>The genomes of chicory, endive, great burdock and yacon provide insights into Asteraceae paleo-polyploidization history and plant inulin production.</title>
        <authorList>
            <person name="Fan W."/>
            <person name="Wang S."/>
            <person name="Wang H."/>
            <person name="Wang A."/>
            <person name="Jiang F."/>
            <person name="Liu H."/>
            <person name="Zhao H."/>
            <person name="Xu D."/>
            <person name="Zhang Y."/>
        </authorList>
    </citation>
    <scope>NUCLEOTIDE SEQUENCE [LARGE SCALE GENOMIC DNA]</scope>
    <source>
        <strain evidence="2">cv. Yunnan</strain>
        <tissue evidence="1">Leaves</tissue>
    </source>
</reference>
<dbReference type="Proteomes" id="UP001056120">
    <property type="component" value="Linkage Group LG03"/>
</dbReference>
<reference evidence="2" key="1">
    <citation type="journal article" date="2022" name="Mol. Ecol. Resour.">
        <title>The genomes of chicory, endive, great burdock and yacon provide insights into Asteraceae palaeo-polyploidization history and plant inulin production.</title>
        <authorList>
            <person name="Fan W."/>
            <person name="Wang S."/>
            <person name="Wang H."/>
            <person name="Wang A."/>
            <person name="Jiang F."/>
            <person name="Liu H."/>
            <person name="Zhao H."/>
            <person name="Xu D."/>
            <person name="Zhang Y."/>
        </authorList>
    </citation>
    <scope>NUCLEOTIDE SEQUENCE [LARGE SCALE GENOMIC DNA]</scope>
    <source>
        <strain evidence="2">cv. Yunnan</strain>
    </source>
</reference>
<protein>
    <submittedName>
        <fullName evidence="1">Uncharacterized protein</fullName>
    </submittedName>
</protein>
<gene>
    <name evidence="1" type="ORF">L1987_08993</name>
</gene>
<keyword evidence="2" id="KW-1185">Reference proteome</keyword>
<comment type="caution">
    <text evidence="1">The sequence shown here is derived from an EMBL/GenBank/DDBJ whole genome shotgun (WGS) entry which is preliminary data.</text>
</comment>
<sequence length="117" mass="13012">MAARVRRSSSAISNVPANQAVKTSSDSDGEEASLERIPFSFLIEGSNCSAVCYVGKTVSERRWTVASDKDGRLDKQRCLGGYRDGTKSCMSPYPSFIKRRRCCKNEITHSPNDLNWN</sequence>
<accession>A0ACB9JNT9</accession>
<dbReference type="EMBL" id="CM042020">
    <property type="protein sequence ID" value="KAI3821425.1"/>
    <property type="molecule type" value="Genomic_DNA"/>
</dbReference>
<proteinExistence type="predicted"/>
<name>A0ACB9JNT9_9ASTR</name>
<organism evidence="1 2">
    <name type="scientific">Smallanthus sonchifolius</name>
    <dbReference type="NCBI Taxonomy" id="185202"/>
    <lineage>
        <taxon>Eukaryota</taxon>
        <taxon>Viridiplantae</taxon>
        <taxon>Streptophyta</taxon>
        <taxon>Embryophyta</taxon>
        <taxon>Tracheophyta</taxon>
        <taxon>Spermatophyta</taxon>
        <taxon>Magnoliopsida</taxon>
        <taxon>eudicotyledons</taxon>
        <taxon>Gunneridae</taxon>
        <taxon>Pentapetalae</taxon>
        <taxon>asterids</taxon>
        <taxon>campanulids</taxon>
        <taxon>Asterales</taxon>
        <taxon>Asteraceae</taxon>
        <taxon>Asteroideae</taxon>
        <taxon>Heliantheae alliance</taxon>
        <taxon>Millerieae</taxon>
        <taxon>Smallanthus</taxon>
    </lineage>
</organism>
<evidence type="ECO:0000313" key="1">
    <source>
        <dbReference type="EMBL" id="KAI3821425.1"/>
    </source>
</evidence>
<evidence type="ECO:0000313" key="2">
    <source>
        <dbReference type="Proteomes" id="UP001056120"/>
    </source>
</evidence>